<keyword evidence="2" id="KW-0677">Repeat</keyword>
<evidence type="ECO:0000256" key="1">
    <source>
        <dbReference type="ARBA" id="ARBA00022614"/>
    </source>
</evidence>
<organism evidence="3">
    <name type="scientific">marine metagenome</name>
    <dbReference type="NCBI Taxonomy" id="408172"/>
    <lineage>
        <taxon>unclassified sequences</taxon>
        <taxon>metagenomes</taxon>
        <taxon>ecological metagenomes</taxon>
    </lineage>
</organism>
<dbReference type="Pfam" id="PF12799">
    <property type="entry name" value="LRR_4"/>
    <property type="match status" value="1"/>
</dbReference>
<name>A0A382EFK9_9ZZZZ</name>
<dbReference type="InterPro" id="IPR026444">
    <property type="entry name" value="Secre_tail"/>
</dbReference>
<dbReference type="GO" id="GO:0035591">
    <property type="term" value="F:signaling adaptor activity"/>
    <property type="evidence" value="ECO:0007669"/>
    <property type="project" value="TreeGrafter"/>
</dbReference>
<dbReference type="Pfam" id="PF00560">
    <property type="entry name" value="LRR_1"/>
    <property type="match status" value="1"/>
</dbReference>
<dbReference type="Gene3D" id="3.80.10.10">
    <property type="entry name" value="Ribonuclease Inhibitor"/>
    <property type="match status" value="1"/>
</dbReference>
<reference evidence="3" key="1">
    <citation type="submission" date="2018-05" db="EMBL/GenBank/DDBJ databases">
        <authorList>
            <person name="Lanie J.A."/>
            <person name="Ng W.-L."/>
            <person name="Kazmierczak K.M."/>
            <person name="Andrzejewski T.M."/>
            <person name="Davidsen T.M."/>
            <person name="Wayne K.J."/>
            <person name="Tettelin H."/>
            <person name="Glass J.I."/>
            <person name="Rusch D."/>
            <person name="Podicherti R."/>
            <person name="Tsui H.-C.T."/>
            <person name="Winkler M.E."/>
        </authorList>
    </citation>
    <scope>NUCLEOTIDE SEQUENCE</scope>
</reference>
<dbReference type="NCBIfam" id="TIGR04183">
    <property type="entry name" value="Por_Secre_tail"/>
    <property type="match status" value="1"/>
</dbReference>
<dbReference type="InterPro" id="IPR052574">
    <property type="entry name" value="CDIRP"/>
</dbReference>
<sequence length="287" mass="32073">MKQKLIFVLLLIFGFSITEAQKTYVPDDGFEQYLIDEGYDDVLDDSVTTENINTITIVSIPTPIEEDSIYSVNDLTGIQDFTALTRLYVTDNNLTSLDVSGLLNLYKIYCMNNAITNLNVSNNPALTELLCSNNQLTSLDVSNYPALTRLWCENNQLTSLDVSNNTSLTQLHCNNNQLSGTMPESICNLSIDFSDSAVFNISNNQFCSPYPSCVEEYIGYQDTTNCNQVSIFDETLPITYNLYNAYPNPFNPVTSLNYGLPEDGLVNITIYDMMGRIVKTLVNSSQT</sequence>
<dbReference type="InterPro" id="IPR025875">
    <property type="entry name" value="Leu-rich_rpt_4"/>
</dbReference>
<dbReference type="PANTHER" id="PTHR47566">
    <property type="match status" value="1"/>
</dbReference>
<feature type="non-terminal residue" evidence="3">
    <location>
        <position position="287"/>
    </location>
</feature>
<evidence type="ECO:0000313" key="3">
    <source>
        <dbReference type="EMBL" id="SVB49460.1"/>
    </source>
</evidence>
<gene>
    <name evidence="3" type="ORF">METZ01_LOCUS202314</name>
</gene>
<proteinExistence type="predicted"/>
<keyword evidence="1" id="KW-0433">Leucine-rich repeat</keyword>
<dbReference type="AlphaFoldDB" id="A0A382EFK9"/>
<evidence type="ECO:0008006" key="4">
    <source>
        <dbReference type="Google" id="ProtNLM"/>
    </source>
</evidence>
<evidence type="ECO:0000256" key="2">
    <source>
        <dbReference type="ARBA" id="ARBA00022737"/>
    </source>
</evidence>
<dbReference type="InterPro" id="IPR001611">
    <property type="entry name" value="Leu-rich_rpt"/>
</dbReference>
<protein>
    <recommendedName>
        <fullName evidence="4">Secretion system C-terminal sorting domain-containing protein</fullName>
    </recommendedName>
</protein>
<accession>A0A382EFK9</accession>
<dbReference type="SUPFAM" id="SSF52058">
    <property type="entry name" value="L domain-like"/>
    <property type="match status" value="1"/>
</dbReference>
<dbReference type="InterPro" id="IPR032675">
    <property type="entry name" value="LRR_dom_sf"/>
</dbReference>
<dbReference type="EMBL" id="UINC01044254">
    <property type="protein sequence ID" value="SVB49460.1"/>
    <property type="molecule type" value="Genomic_DNA"/>
</dbReference>
<dbReference type="PANTHER" id="PTHR47566:SF1">
    <property type="entry name" value="PROTEIN NUD1"/>
    <property type="match status" value="1"/>
</dbReference>